<evidence type="ECO:0000313" key="4">
    <source>
        <dbReference type="EMBL" id="MBC9711162.1"/>
    </source>
</evidence>
<comment type="caution">
    <text evidence="4">The sequence shown here is derived from an EMBL/GenBank/DDBJ whole genome shotgun (WGS) entry which is preliminary data.</text>
</comment>
<proteinExistence type="predicted"/>
<dbReference type="RefSeq" id="WP_187811680.1">
    <property type="nucleotide sequence ID" value="NZ_JACTVJ010000001.1"/>
</dbReference>
<evidence type="ECO:0000256" key="2">
    <source>
        <dbReference type="ARBA" id="ARBA00022777"/>
    </source>
</evidence>
<dbReference type="InterPro" id="IPR029056">
    <property type="entry name" value="Ribokinase-like"/>
</dbReference>
<keyword evidence="5" id="KW-1185">Reference proteome</keyword>
<evidence type="ECO:0000256" key="1">
    <source>
        <dbReference type="ARBA" id="ARBA00022679"/>
    </source>
</evidence>
<dbReference type="GO" id="GO:0016301">
    <property type="term" value="F:kinase activity"/>
    <property type="evidence" value="ECO:0007669"/>
    <property type="project" value="UniProtKB-KW"/>
</dbReference>
<dbReference type="Proteomes" id="UP000642284">
    <property type="component" value="Unassembled WGS sequence"/>
</dbReference>
<dbReference type="InterPro" id="IPR002173">
    <property type="entry name" value="Carboh/pur_kinase_PfkB_CS"/>
</dbReference>
<keyword evidence="2 4" id="KW-0418">Kinase</keyword>
<evidence type="ECO:0000259" key="3">
    <source>
        <dbReference type="Pfam" id="PF00294"/>
    </source>
</evidence>
<dbReference type="Gene3D" id="3.40.1190.20">
    <property type="match status" value="1"/>
</dbReference>
<dbReference type="EMBL" id="JACTVJ010000001">
    <property type="protein sequence ID" value="MBC9711162.1"/>
    <property type="molecule type" value="Genomic_DNA"/>
</dbReference>
<organism evidence="4 5">
    <name type="scientific">Streptomyces polyasparticus</name>
    <dbReference type="NCBI Taxonomy" id="2767826"/>
    <lineage>
        <taxon>Bacteria</taxon>
        <taxon>Bacillati</taxon>
        <taxon>Actinomycetota</taxon>
        <taxon>Actinomycetes</taxon>
        <taxon>Kitasatosporales</taxon>
        <taxon>Streptomycetaceae</taxon>
        <taxon>Streptomyces</taxon>
    </lineage>
</organism>
<dbReference type="SUPFAM" id="SSF53613">
    <property type="entry name" value="Ribokinase-like"/>
    <property type="match status" value="1"/>
</dbReference>
<accession>A0ABR7S939</accession>
<dbReference type="InterPro" id="IPR011611">
    <property type="entry name" value="PfkB_dom"/>
</dbReference>
<dbReference type="Pfam" id="PF00294">
    <property type="entry name" value="PfkB"/>
    <property type="match status" value="1"/>
</dbReference>
<reference evidence="4 5" key="1">
    <citation type="submission" date="2020-08" db="EMBL/GenBank/DDBJ databases">
        <title>Genemic of Streptomyces polyaspartic.</title>
        <authorList>
            <person name="Liu W."/>
        </authorList>
    </citation>
    <scope>NUCLEOTIDE SEQUENCE [LARGE SCALE GENOMIC DNA]</scope>
    <source>
        <strain evidence="4 5">TRM66268-LWL</strain>
    </source>
</reference>
<feature type="domain" description="Carbohydrate kinase PfkB" evidence="3">
    <location>
        <begin position="46"/>
        <end position="286"/>
    </location>
</feature>
<dbReference type="CDD" id="cd01168">
    <property type="entry name" value="adenosine_kinase"/>
    <property type="match status" value="1"/>
</dbReference>
<dbReference type="PANTHER" id="PTHR10584">
    <property type="entry name" value="SUGAR KINASE"/>
    <property type="match status" value="1"/>
</dbReference>
<name>A0ABR7S939_9ACTN</name>
<sequence length="316" mass="33490">MRTETDVLVLGGAGVDTIVHVPELPLPFADSYMIRPGIVTRAGQSGDFVAVSVAALGLRTHHLDMLGDDHEGELVRALHRDRDIPCTFVPMPGGTKRAVNLVGPDGRRLSLYDDSRSQESDRLPEATVRKLAGASRHAHVVITYPCAFALPLLREAGPTVSTDLHNWDGENPYHEQFAYEADLVFLSAAALSDPERTLRKIAARGRARVVVATAGAEGALMLADGQLTKVPAVVPPAPVVDSNGAGDAFAAGFLYGWLGGEDLERCALYGAVAGAFACTVPSTKTDAISRAELVARAAELDATPRVQPSKPTVSRL</sequence>
<gene>
    <name evidence="4" type="ORF">H9Y04_01065</name>
</gene>
<dbReference type="PROSITE" id="PS00584">
    <property type="entry name" value="PFKB_KINASES_2"/>
    <property type="match status" value="1"/>
</dbReference>
<keyword evidence="1" id="KW-0808">Transferase</keyword>
<dbReference type="PANTHER" id="PTHR10584:SF166">
    <property type="entry name" value="RIBOKINASE"/>
    <property type="match status" value="1"/>
</dbReference>
<protein>
    <submittedName>
        <fullName evidence="4">Adenosine kinase</fullName>
    </submittedName>
</protein>
<evidence type="ECO:0000313" key="5">
    <source>
        <dbReference type="Proteomes" id="UP000642284"/>
    </source>
</evidence>